<reference evidence="3 4" key="1">
    <citation type="submission" date="2024-12" db="EMBL/GenBank/DDBJ databases">
        <title>The unique morphological basis and parallel evolutionary history of personate flowers in Penstemon.</title>
        <authorList>
            <person name="Depatie T.H."/>
            <person name="Wessinger C.A."/>
        </authorList>
    </citation>
    <scope>NUCLEOTIDE SEQUENCE [LARGE SCALE GENOMIC DNA]</scope>
    <source>
        <strain evidence="3">WTNN_2</strain>
        <tissue evidence="3">Leaf</tissue>
    </source>
</reference>
<name>A0ABD3UMS6_9LAMI</name>
<dbReference type="EMBL" id="JBJXBP010000001">
    <property type="protein sequence ID" value="KAL3849833.1"/>
    <property type="molecule type" value="Genomic_DNA"/>
</dbReference>
<keyword evidence="4" id="KW-1185">Reference proteome</keyword>
<proteinExistence type="predicted"/>
<dbReference type="Gene3D" id="3.40.30.10">
    <property type="entry name" value="Glutaredoxin"/>
    <property type="match status" value="1"/>
</dbReference>
<protein>
    <recommendedName>
        <fullName evidence="5">Diacylglycerol O-acyltransferase 3, cytosolic</fullName>
    </recommendedName>
</protein>
<sequence length="340" mass="37372">MEVSGVVLRQPSLCFSSSRSKKSEPFSADSVLMGHRRSVMVSEFCDKGHLKYYNSSSISVMMRCEKQENKGLKKVKKLKKQKLNLLKGLSRDLSTFSQIGFGLDSDHSLLDRVKGNIISDAAEVLLEQLQKLRAEEKELKRKKKEEKSRLKPSQIQNRFMSCEMSSSSSSESSSSDGECGEIVDMKRPQLGQNTLQLVIEDSISPPGSLSQPHVKESMTIPVIPNDPISEKTIKVENECVNNLDNKICSKKIEVCMGGKCKKSGASALLDEFQRAVGIEGVVSGCKCMGKCRDGPNVKVVEDNNVKSSSNPLCVGVGLEDVGLIVSNFLDNNQNQLEFAA</sequence>
<comment type="caution">
    <text evidence="3">The sequence shown here is derived from an EMBL/GenBank/DDBJ whole genome shotgun (WGS) entry which is preliminary data.</text>
</comment>
<dbReference type="AlphaFoldDB" id="A0ABD3UMS6"/>
<evidence type="ECO:0008006" key="5">
    <source>
        <dbReference type="Google" id="ProtNLM"/>
    </source>
</evidence>
<gene>
    <name evidence="3" type="ORF">ACJIZ3_011715</name>
</gene>
<accession>A0ABD3UMS6</accession>
<evidence type="ECO:0000256" key="1">
    <source>
        <dbReference type="SAM" id="Coils"/>
    </source>
</evidence>
<dbReference type="SUPFAM" id="SSF52833">
    <property type="entry name" value="Thioredoxin-like"/>
    <property type="match status" value="1"/>
</dbReference>
<dbReference type="InterPro" id="IPR036249">
    <property type="entry name" value="Thioredoxin-like_sf"/>
</dbReference>
<evidence type="ECO:0000313" key="4">
    <source>
        <dbReference type="Proteomes" id="UP001634393"/>
    </source>
</evidence>
<dbReference type="Proteomes" id="UP001634393">
    <property type="component" value="Unassembled WGS sequence"/>
</dbReference>
<dbReference type="CDD" id="cd02980">
    <property type="entry name" value="TRX_Fd_family"/>
    <property type="match status" value="1"/>
</dbReference>
<feature type="region of interest" description="Disordered" evidence="2">
    <location>
        <begin position="160"/>
        <end position="180"/>
    </location>
</feature>
<evidence type="ECO:0000256" key="2">
    <source>
        <dbReference type="SAM" id="MobiDB-lite"/>
    </source>
</evidence>
<evidence type="ECO:0000313" key="3">
    <source>
        <dbReference type="EMBL" id="KAL3849833.1"/>
    </source>
</evidence>
<keyword evidence="1" id="KW-0175">Coiled coil</keyword>
<organism evidence="3 4">
    <name type="scientific">Penstemon smallii</name>
    <dbReference type="NCBI Taxonomy" id="265156"/>
    <lineage>
        <taxon>Eukaryota</taxon>
        <taxon>Viridiplantae</taxon>
        <taxon>Streptophyta</taxon>
        <taxon>Embryophyta</taxon>
        <taxon>Tracheophyta</taxon>
        <taxon>Spermatophyta</taxon>
        <taxon>Magnoliopsida</taxon>
        <taxon>eudicotyledons</taxon>
        <taxon>Gunneridae</taxon>
        <taxon>Pentapetalae</taxon>
        <taxon>asterids</taxon>
        <taxon>lamiids</taxon>
        <taxon>Lamiales</taxon>
        <taxon>Plantaginaceae</taxon>
        <taxon>Cheloneae</taxon>
        <taxon>Penstemon</taxon>
    </lineage>
</organism>
<feature type="coiled-coil region" evidence="1">
    <location>
        <begin position="119"/>
        <end position="149"/>
    </location>
</feature>
<feature type="compositionally biased region" description="Low complexity" evidence="2">
    <location>
        <begin position="160"/>
        <end position="175"/>
    </location>
</feature>